<proteinExistence type="predicted"/>
<evidence type="ECO:0000313" key="3">
    <source>
        <dbReference type="EMBL" id="CAF1365930.1"/>
    </source>
</evidence>
<name>A0A819CYL8_9BILA</name>
<reference evidence="4" key="1">
    <citation type="submission" date="2021-02" db="EMBL/GenBank/DDBJ databases">
        <authorList>
            <person name="Nowell W R."/>
        </authorList>
    </citation>
    <scope>NUCLEOTIDE SEQUENCE</scope>
</reference>
<dbReference type="Proteomes" id="UP000663823">
    <property type="component" value="Unassembled WGS sequence"/>
</dbReference>
<accession>A0A819CYL8</accession>
<evidence type="ECO:0008006" key="7">
    <source>
        <dbReference type="Google" id="ProtNLM"/>
    </source>
</evidence>
<dbReference type="EMBL" id="CAJNOO010002003">
    <property type="protein sequence ID" value="CAF1225155.1"/>
    <property type="molecule type" value="Genomic_DNA"/>
</dbReference>
<dbReference type="EMBL" id="CAJOBE010004594">
    <property type="protein sequence ID" value="CAF3938979.1"/>
    <property type="molecule type" value="Genomic_DNA"/>
</dbReference>
<dbReference type="EMBL" id="CAJOAX010002940">
    <property type="protein sequence ID" value="CAF3827582.1"/>
    <property type="molecule type" value="Genomic_DNA"/>
</dbReference>
<dbReference type="AlphaFoldDB" id="A0A819CYL8"/>
<evidence type="ECO:0000313" key="5">
    <source>
        <dbReference type="EMBL" id="CAF3938979.1"/>
    </source>
</evidence>
<dbReference type="Proteomes" id="UP000663889">
    <property type="component" value="Unassembled WGS sequence"/>
</dbReference>
<gene>
    <name evidence="5" type="ORF">FNK824_LOCUS22567</name>
    <name evidence="4" type="ORF">OTI717_LOCUS19789</name>
    <name evidence="2" type="ORF">RFH988_LOCUS25862</name>
    <name evidence="3" type="ORF">SEV965_LOCUS29630</name>
</gene>
<evidence type="ECO:0000313" key="6">
    <source>
        <dbReference type="Proteomes" id="UP000663823"/>
    </source>
</evidence>
<dbReference type="Proteomes" id="UP000663882">
    <property type="component" value="Unassembled WGS sequence"/>
</dbReference>
<dbReference type="EMBL" id="CAJNOU010003026">
    <property type="protein sequence ID" value="CAF1365930.1"/>
    <property type="molecule type" value="Genomic_DNA"/>
</dbReference>
<feature type="compositionally biased region" description="Basic and acidic residues" evidence="1">
    <location>
        <begin position="625"/>
        <end position="636"/>
    </location>
</feature>
<evidence type="ECO:0000313" key="4">
    <source>
        <dbReference type="EMBL" id="CAF3827582.1"/>
    </source>
</evidence>
<comment type="caution">
    <text evidence="4">The sequence shown here is derived from an EMBL/GenBank/DDBJ whole genome shotgun (WGS) entry which is preliminary data.</text>
</comment>
<sequence>MPNGEDILEALRCSIGLVSLIYVCRLYIKLSNFPPTILPSTARTQLIKQAVNDRYDTSHTTEDIMMVTNMIEINKDMINRVLLLSDFNQNIIKLDINHITMDVLNDLILFPFTNICINCTKSLTSYRYKLIHVIDCFKIIRAIAVTAECKTCSLIYNHSSWYSLKNRWRKINKSSLNSALKIFYLCDSFAFTYSVFFDYTCQLLHDQCPFQAFSRILIDRYNYERQNSNINLQPIPLAKLFQSHWLLYQIVCFEFMLGRTQIVNLPVSLNRNELNYHFECYSGWWYHLFTTFWSRHKSIPNIKCCPSDCSRCIIVDGHQKCRRLVCSFKNIVDTSIEEMTAIEIGCPYTPCRRIQSSNSVDAIYCRYHQPSILLSPSLNLQKADDMAAEFSKWDRDFLSEHKVQCQNYRNDSEEIKKNKSYGILASYHPCGVAVGFTEAIKAEGIRSVTRHLLLMIINGCLMPDALMYDCACALKLHWNKWLGSEMLKTSTRTQQLPTHLALDNFHQKTHSRSMCQTIMKSDHPSHEGRFVGLNSQAAEQAFQYISRAKFALRNFSFPHSTIMLLIMLHLLNCKMTGINSETIGVGFQYFGDIIKDFFPTPCIYERFGALNGEELNNDEDDDQSDLDHNVTSEDIT</sequence>
<feature type="compositionally biased region" description="Acidic residues" evidence="1">
    <location>
        <begin position="615"/>
        <end position="624"/>
    </location>
</feature>
<organism evidence="4 6">
    <name type="scientific">Rotaria sordida</name>
    <dbReference type="NCBI Taxonomy" id="392033"/>
    <lineage>
        <taxon>Eukaryota</taxon>
        <taxon>Metazoa</taxon>
        <taxon>Spiralia</taxon>
        <taxon>Gnathifera</taxon>
        <taxon>Rotifera</taxon>
        <taxon>Eurotatoria</taxon>
        <taxon>Bdelloidea</taxon>
        <taxon>Philodinida</taxon>
        <taxon>Philodinidae</taxon>
        <taxon>Rotaria</taxon>
    </lineage>
</organism>
<evidence type="ECO:0000256" key="1">
    <source>
        <dbReference type="SAM" id="MobiDB-lite"/>
    </source>
</evidence>
<dbReference type="OrthoDB" id="10023989at2759"/>
<evidence type="ECO:0000313" key="2">
    <source>
        <dbReference type="EMBL" id="CAF1225155.1"/>
    </source>
</evidence>
<dbReference type="Proteomes" id="UP000663874">
    <property type="component" value="Unassembled WGS sequence"/>
</dbReference>
<protein>
    <recommendedName>
        <fullName evidence="7">CxC5 like cysteine cluster associated with KDZ domain-containing protein</fullName>
    </recommendedName>
</protein>
<feature type="region of interest" description="Disordered" evidence="1">
    <location>
        <begin position="614"/>
        <end position="636"/>
    </location>
</feature>